<keyword evidence="2" id="KW-0472">Membrane</keyword>
<proteinExistence type="predicted"/>
<dbReference type="RefSeq" id="WP_203710535.1">
    <property type="nucleotide sequence ID" value="NZ_BONE01000003.1"/>
</dbReference>
<organism evidence="3 4">
    <name type="scientific">Asanoa siamensis</name>
    <dbReference type="NCBI Taxonomy" id="926357"/>
    <lineage>
        <taxon>Bacteria</taxon>
        <taxon>Bacillati</taxon>
        <taxon>Actinomycetota</taxon>
        <taxon>Actinomycetes</taxon>
        <taxon>Micromonosporales</taxon>
        <taxon>Micromonosporaceae</taxon>
        <taxon>Asanoa</taxon>
    </lineage>
</organism>
<feature type="compositionally biased region" description="Low complexity" evidence="1">
    <location>
        <begin position="188"/>
        <end position="201"/>
    </location>
</feature>
<reference evidence="3 4" key="1">
    <citation type="submission" date="2021-01" db="EMBL/GenBank/DDBJ databases">
        <title>Whole genome shotgun sequence of Asanoa siamensis NBRC 107932.</title>
        <authorList>
            <person name="Komaki H."/>
            <person name="Tamura T."/>
        </authorList>
    </citation>
    <scope>NUCLEOTIDE SEQUENCE [LARGE SCALE GENOMIC DNA]</scope>
    <source>
        <strain evidence="3 4">NBRC 107932</strain>
    </source>
</reference>
<feature type="region of interest" description="Disordered" evidence="1">
    <location>
        <begin position="142"/>
        <end position="233"/>
    </location>
</feature>
<keyword evidence="2" id="KW-0812">Transmembrane</keyword>
<sequence length="233" mass="23910">MIRSELGDSLEHLRAAAGHAVGGVNTAVRPRVGTARDFVAPSAVRVRDLAGSGWQSTRGGWESSIRPLASAAGHRTRDAARAVRRSNGNGSKGGGAKGGGRRFGRSIETSVTSRRWPIVAAIVVAGAAFGAAAIMRRRRQQQWDEYDPSRSLDAARSGGGGAGGGGRGHSHGRIGDAADAARHSVKNAAATARGAASSARSKAGERFSSTGQPPQTTDPTASRDHMSSPDGRS</sequence>
<feature type="compositionally biased region" description="Polar residues" evidence="1">
    <location>
        <begin position="207"/>
        <end position="220"/>
    </location>
</feature>
<evidence type="ECO:0000313" key="3">
    <source>
        <dbReference type="EMBL" id="GIF71040.1"/>
    </source>
</evidence>
<evidence type="ECO:0000256" key="1">
    <source>
        <dbReference type="SAM" id="MobiDB-lite"/>
    </source>
</evidence>
<feature type="region of interest" description="Disordered" evidence="1">
    <location>
        <begin position="73"/>
        <end position="104"/>
    </location>
</feature>
<name>A0ABQ4CIB8_9ACTN</name>
<keyword evidence="4" id="KW-1185">Reference proteome</keyword>
<evidence type="ECO:0008006" key="5">
    <source>
        <dbReference type="Google" id="ProtNLM"/>
    </source>
</evidence>
<feature type="compositionally biased region" description="Gly residues" evidence="1">
    <location>
        <begin position="157"/>
        <end position="167"/>
    </location>
</feature>
<keyword evidence="2" id="KW-1133">Transmembrane helix</keyword>
<accession>A0ABQ4CIB8</accession>
<evidence type="ECO:0000313" key="4">
    <source>
        <dbReference type="Proteomes" id="UP000604117"/>
    </source>
</evidence>
<feature type="compositionally biased region" description="Basic and acidic residues" evidence="1">
    <location>
        <begin position="173"/>
        <end position="182"/>
    </location>
</feature>
<feature type="compositionally biased region" description="Basic and acidic residues" evidence="1">
    <location>
        <begin position="221"/>
        <end position="233"/>
    </location>
</feature>
<evidence type="ECO:0000256" key="2">
    <source>
        <dbReference type="SAM" id="Phobius"/>
    </source>
</evidence>
<comment type="caution">
    <text evidence="3">The sequence shown here is derived from an EMBL/GenBank/DDBJ whole genome shotgun (WGS) entry which is preliminary data.</text>
</comment>
<dbReference type="EMBL" id="BONE01000003">
    <property type="protein sequence ID" value="GIF71040.1"/>
    <property type="molecule type" value="Genomic_DNA"/>
</dbReference>
<dbReference type="Proteomes" id="UP000604117">
    <property type="component" value="Unassembled WGS sequence"/>
</dbReference>
<feature type="transmembrane region" description="Helical" evidence="2">
    <location>
        <begin position="116"/>
        <end position="135"/>
    </location>
</feature>
<protein>
    <recommendedName>
        <fullName evidence="5">MYXO-CTERM domain-containing protein</fullName>
    </recommendedName>
</protein>
<gene>
    <name evidence="3" type="ORF">Asi02nite_05580</name>
</gene>